<keyword evidence="5" id="KW-1185">Reference proteome</keyword>
<feature type="transmembrane region" description="Helical" evidence="2">
    <location>
        <begin position="97"/>
        <end position="117"/>
    </location>
</feature>
<protein>
    <submittedName>
        <fullName evidence="4">Uncharacterized protein</fullName>
    </submittedName>
</protein>
<feature type="compositionally biased region" description="Low complexity" evidence="1">
    <location>
        <begin position="38"/>
        <end position="49"/>
    </location>
</feature>
<feature type="transmembrane region" description="Helical" evidence="2">
    <location>
        <begin position="210"/>
        <end position="231"/>
    </location>
</feature>
<keyword evidence="3" id="KW-0732">Signal</keyword>
<reference evidence="4 5" key="1">
    <citation type="journal article" date="2018" name="Nat. Ecol. Evol.">
        <title>Pezizomycetes genomes reveal the molecular basis of ectomycorrhizal truffle lifestyle.</title>
        <authorList>
            <person name="Murat C."/>
            <person name="Payen T."/>
            <person name="Noel B."/>
            <person name="Kuo A."/>
            <person name="Morin E."/>
            <person name="Chen J."/>
            <person name="Kohler A."/>
            <person name="Krizsan K."/>
            <person name="Balestrini R."/>
            <person name="Da Silva C."/>
            <person name="Montanini B."/>
            <person name="Hainaut M."/>
            <person name="Levati E."/>
            <person name="Barry K.W."/>
            <person name="Belfiori B."/>
            <person name="Cichocki N."/>
            <person name="Clum A."/>
            <person name="Dockter R.B."/>
            <person name="Fauchery L."/>
            <person name="Guy J."/>
            <person name="Iotti M."/>
            <person name="Le Tacon F."/>
            <person name="Lindquist E.A."/>
            <person name="Lipzen A."/>
            <person name="Malagnac F."/>
            <person name="Mello A."/>
            <person name="Molinier V."/>
            <person name="Miyauchi S."/>
            <person name="Poulain J."/>
            <person name="Riccioni C."/>
            <person name="Rubini A."/>
            <person name="Sitrit Y."/>
            <person name="Splivallo R."/>
            <person name="Traeger S."/>
            <person name="Wang M."/>
            <person name="Zifcakova L."/>
            <person name="Wipf D."/>
            <person name="Zambonelli A."/>
            <person name="Paolocci F."/>
            <person name="Nowrousian M."/>
            <person name="Ottonello S."/>
            <person name="Baldrian P."/>
            <person name="Spatafora J.W."/>
            <person name="Henrissat B."/>
            <person name="Nagy L.G."/>
            <person name="Aury J.M."/>
            <person name="Wincker P."/>
            <person name="Grigoriev I.V."/>
            <person name="Bonfante P."/>
            <person name="Martin F.M."/>
        </authorList>
    </citation>
    <scope>NUCLEOTIDE SEQUENCE [LARGE SCALE GENOMIC DNA]</scope>
    <source>
        <strain evidence="4 5">CCBAS932</strain>
    </source>
</reference>
<evidence type="ECO:0000313" key="5">
    <source>
        <dbReference type="Proteomes" id="UP000277580"/>
    </source>
</evidence>
<dbReference type="AlphaFoldDB" id="A0A3N4KPX2"/>
<dbReference type="Proteomes" id="UP000277580">
    <property type="component" value="Unassembled WGS sequence"/>
</dbReference>
<feature type="region of interest" description="Disordered" evidence="1">
    <location>
        <begin position="35"/>
        <end position="55"/>
    </location>
</feature>
<organism evidence="4 5">
    <name type="scientific">Morchella conica CCBAS932</name>
    <dbReference type="NCBI Taxonomy" id="1392247"/>
    <lineage>
        <taxon>Eukaryota</taxon>
        <taxon>Fungi</taxon>
        <taxon>Dikarya</taxon>
        <taxon>Ascomycota</taxon>
        <taxon>Pezizomycotina</taxon>
        <taxon>Pezizomycetes</taxon>
        <taxon>Pezizales</taxon>
        <taxon>Morchellaceae</taxon>
        <taxon>Morchella</taxon>
    </lineage>
</organism>
<evidence type="ECO:0000313" key="4">
    <source>
        <dbReference type="EMBL" id="RPB11479.1"/>
    </source>
</evidence>
<proteinExistence type="predicted"/>
<name>A0A3N4KPX2_9PEZI</name>
<feature type="transmembrane region" description="Helical" evidence="2">
    <location>
        <begin position="65"/>
        <end position="85"/>
    </location>
</feature>
<feature type="transmembrane region" description="Helical" evidence="2">
    <location>
        <begin position="304"/>
        <end position="324"/>
    </location>
</feature>
<sequence length="347" mass="38019">MVRTLFSRREHSYVILGLLSLLPLLALAAPAPAPTPPQLQQRQAQASSPVDNECGFDGDDNTYGLGIRIGVYLQWVTSAIAYGFLPTEAQGVRGVNSCFQAAMFAGLLFITITKGSGLYAVEAYMMLIFCMGGVCSGDAKADGGIFKAKQFAYHKASNIGGLIRFVLSTGFCVYGLWFFFTGMDHMRHPPCSTWAYFFAKVNLYTWLRTFMKIVFVLMGIIHSIVIFWPIANKLCCTPSTSHDDTVFGAQSESEPEDTSRSKAEKGLEGTSMVILSGSLISFMLTVELMIRWNHIRGVNELGSTGQLLPLIMAIGSFIRVLHIFTKEGKKPESMSMEMDNICGGSTA</sequence>
<keyword evidence="2" id="KW-1133">Transmembrane helix</keyword>
<dbReference type="InParanoid" id="A0A3N4KPX2"/>
<accession>A0A3N4KPX2</accession>
<feature type="transmembrane region" description="Helical" evidence="2">
    <location>
        <begin position="162"/>
        <end position="180"/>
    </location>
</feature>
<feature type="region of interest" description="Disordered" evidence="1">
    <location>
        <begin position="245"/>
        <end position="265"/>
    </location>
</feature>
<evidence type="ECO:0000256" key="3">
    <source>
        <dbReference type="SAM" id="SignalP"/>
    </source>
</evidence>
<feature type="chain" id="PRO_5018168876" evidence="3">
    <location>
        <begin position="29"/>
        <end position="347"/>
    </location>
</feature>
<gene>
    <name evidence="4" type="ORF">P167DRAFT_536632</name>
</gene>
<dbReference type="EMBL" id="ML119135">
    <property type="protein sequence ID" value="RPB11479.1"/>
    <property type="molecule type" value="Genomic_DNA"/>
</dbReference>
<evidence type="ECO:0000256" key="2">
    <source>
        <dbReference type="SAM" id="Phobius"/>
    </source>
</evidence>
<dbReference type="OrthoDB" id="3945378at2759"/>
<keyword evidence="2" id="KW-0472">Membrane</keyword>
<feature type="transmembrane region" description="Helical" evidence="2">
    <location>
        <begin position="123"/>
        <end position="141"/>
    </location>
</feature>
<feature type="transmembrane region" description="Helical" evidence="2">
    <location>
        <begin position="272"/>
        <end position="292"/>
    </location>
</feature>
<evidence type="ECO:0000256" key="1">
    <source>
        <dbReference type="SAM" id="MobiDB-lite"/>
    </source>
</evidence>
<feature type="signal peptide" evidence="3">
    <location>
        <begin position="1"/>
        <end position="28"/>
    </location>
</feature>
<keyword evidence="2" id="KW-0812">Transmembrane</keyword>